<dbReference type="SUPFAM" id="SSF52540">
    <property type="entry name" value="P-loop containing nucleoside triphosphate hydrolases"/>
    <property type="match status" value="1"/>
</dbReference>
<comment type="caution">
    <text evidence="18">The sequence shown here is derived from an EMBL/GenBank/DDBJ whole genome shotgun (WGS) entry which is preliminary data.</text>
</comment>
<dbReference type="Gene3D" id="1.10.287.130">
    <property type="match status" value="1"/>
</dbReference>
<evidence type="ECO:0000256" key="1">
    <source>
        <dbReference type="ARBA" id="ARBA00000085"/>
    </source>
</evidence>
<evidence type="ECO:0000256" key="11">
    <source>
        <dbReference type="ARBA" id="ARBA00022989"/>
    </source>
</evidence>
<evidence type="ECO:0000256" key="12">
    <source>
        <dbReference type="ARBA" id="ARBA00023136"/>
    </source>
</evidence>
<keyword evidence="10" id="KW-0067">ATP-binding</keyword>
<feature type="region of interest" description="Disordered" evidence="14">
    <location>
        <begin position="2252"/>
        <end position="2291"/>
    </location>
</feature>
<dbReference type="InterPro" id="IPR003661">
    <property type="entry name" value="HisK_dim/P_dom"/>
</dbReference>
<protein>
    <recommendedName>
        <fullName evidence="3">histidine kinase</fullName>
        <ecNumber evidence="3">2.7.13.3</ecNumber>
    </recommendedName>
</protein>
<dbReference type="FunFam" id="1.10.510.10:FF:000579">
    <property type="entry name" value="Sensor histidine kinase/response regulator, putative"/>
    <property type="match status" value="1"/>
</dbReference>
<dbReference type="Pfam" id="PF00072">
    <property type="entry name" value="Response_reg"/>
    <property type="match status" value="1"/>
</dbReference>
<dbReference type="Proteomes" id="UP000799776">
    <property type="component" value="Unassembled WGS sequence"/>
</dbReference>
<keyword evidence="7" id="KW-0812">Transmembrane</keyword>
<keyword evidence="9" id="KW-0418">Kinase</keyword>
<sequence length="2334" mass="258950">MEEETGPGAKLPHQVLLRLSEIPGYAWDTETEPFHSSYDNWHFFGVQHSIRHPHPASLTNRASSSNSFSQGGTVHGQSEFRPALRAHKSSNSEASVSSFSKYENNGRHVVARVSSHVLRLEREFQLGKLIASENDPNCEHFVRPLELVRLPSRQGGDTLVVSIFESPGPNYLQELVDLGPGFSENAECKSWAGARKSVQSSLQMLLQFAIGATESLEILHNERKIVHGEIRGDAFHFNRETGKVKMLNFGSGARSFENGLTSAGWSTLSREVGVEHKLQFIAPEQTGRLPAEPDTRTDIYSLGILMWTMLTAEPAFDGDSPLEIMQSVLSRRIPPVSSKRLDVPEALSSIISKMTAKNIEERYKSISGLKHDLVSLNDILAEGDVEALKAFKVASKDVSSFFSLPSRQIGREQERQTLINIIDNVSRNQQSSIKRSLYSFSSGSSISASSKVIDGPNMIDEIADIRSEGSSSRGSERPEARTPRNNSDASVADPTERSFPNQLRPTSESWPSGSIFSTNDSARRASSAQNGSSGTDSSDLLRQAHRAKRKSRCEVVAIAGAAGYGKSSLIQSVQPVVRSRGFYFATSKFDQAKRAPFEPVLRLMGSLFRQIFSEANISTDFHNNVRAHVQPVWHILHAYLDLPEWLLGAPTAPSADPLRTFPTAGSGRNASRLTNTFIHVLKMLSRQQSICFCIDDLQFADDESLELIESIVANRLPLVLLLTYREEEKLSTAIRLLLESGTKIDLKPFTEHETAEFVAETLHRDSEYCLPLVATIQEKTGGSPFFVREMLDACYRKKCIYYSWKDSAWQYDLDLVFAEFKSTAYGSRINNDFVAKRLQELPHVTRCLLAWASLIGTSFSFTVIKRLMSGDHGVDAEGLPITSEDPVMAIESAMAAYIIMPGDKDDRFRFSHDRYLQAALTLLESEHLNQAEMHFAISKTMIELNFQDNTTTGSKSLYVRARHVALAADLIRGRVRYRVRYRKLLKEAAENACEAGARSTGLYYYTRCFLLLQDDPWDEALDDVYYNETLAISTSAAECYWYQGFFEAALGLCHTIFAKAKTAVDKTPGWILSGRTAAMRGDSFAAFKALKQCLTELGLELEDKSWETCDEEFQQICAKLQTVDKAELLRRPAITDPNLLATGTVLVEIASAAFWSDSRLFYQMSMLIVSIHLEHGIIPQVALGYIHLATVAIGRFGMTKFGVEIANMAKSLFDMFRDDAYTVGRGQTLFSLFIGHLESHMKDQMPILEEAMNATILSADRIFSLLNMGVQASFKLWSSQPLSEVEYFVSEMTTDFRNWCEDLRGGVLLISARQYTRALLGKTGVKNAETIHSDHEHNESEYLAYIDSRASNPKRPRTIYLSYCLISLFRYGHLEEAVALGEKILPMMDGVWCMPIYYSNLFYLSLVYIQVIRENTNRADKDILHERIVSFTGKLRVCAQYNDINYKIWLEVLEAEYEEMTGDPRVAMAHYEAALDHAEIHGFALDEGLAYELYAACAMRRGATRPARRLMRDALSCYSSIGATGLSDHISEKYEFLLDGVTGITTADAGVQTEIVDTGNTSYKLEKHAGQEGHQTSADRTQAWLTPAAEPSDNKRTVTQGDLGGGFSAVGLDVIDLTGILESSHVLASELQVDGLLAKMTEIILESTGAELAAIVTEDEKLGWSIAATGGPDGVMGYPGGQTLESVDDQVARQVTMYVLRFRETVFVQNLLEDERFSSVNDAYLRRNPDGRAVIAIPILHGDNHLLGSIYCEGAPNQFSERNLTVLRLLVNSVSVSLANALLFKRIEQVSASNIAMLEMQKKSLAQARAAEIKAKEAEAVAIRNMKLKEEAAKAKALFLANVSHELRTPLNGVIGMSELLKGSKLSEDQEQYANSIRVCADTLLSVINDLLDFSKLDAGKMKVFNVPLSLTETIREVVRALSYTNLERGLETVVQLNLDNELFVLGDPVRLHQIFMNLLSNSYKFTPEGTVLVRAERVREDAKVIEVQFSVADSGIGITEEHQKKLFHPFSQVEDSSNRAYQGTGLGLSIVKAIIEGVMGGRIWLKSEIGKGTEVSFTITFQKTSKPQAPEAVSDGAPAEEVEESSEGVVAGRLPQIPREQIKVAVAEDNRINQKIAVSFVKKLGFKCEAFEDGLKTIQALEKASSESKPFHLVLMDVQMPVLDGYDATKAIREHSDPTVHNVLIIAMTASAISGDREKCLEVGMNNYLAKPVRAATLKALLESYLSQPSRKIPNLQEEATRLANSVIEEAKEKTTEDEQPARVSPVTGVQNSTPPKPPPLRKPSTEKRISDFVTDAAKTLAGRARFSDADLAPAHPQYQTETPPNHDLKKII</sequence>
<feature type="domain" description="Response regulatory" evidence="17">
    <location>
        <begin position="2104"/>
        <end position="2227"/>
    </location>
</feature>
<dbReference type="PANTHER" id="PTHR43047:SF46">
    <property type="entry name" value="HISTIDINE KINASE_RESPONSE REGULATOR, PUTATIVE (AFU_ORTHOLOGUE AFUA_3G12550)-RELATED"/>
    <property type="match status" value="1"/>
</dbReference>
<evidence type="ECO:0000313" key="19">
    <source>
        <dbReference type="Proteomes" id="UP000799776"/>
    </source>
</evidence>
<dbReference type="SUPFAM" id="SSF55874">
    <property type="entry name" value="ATPase domain of HSP90 chaperone/DNA topoisomerase II/histidine kinase"/>
    <property type="match status" value="1"/>
</dbReference>
<dbReference type="CDD" id="cd16922">
    <property type="entry name" value="HATPase_EvgS-ArcB-TorS-like"/>
    <property type="match status" value="1"/>
</dbReference>
<dbReference type="PROSITE" id="PS50110">
    <property type="entry name" value="RESPONSE_REGULATORY"/>
    <property type="match status" value="1"/>
</dbReference>
<dbReference type="FunFam" id="3.30.565.10:FF:000010">
    <property type="entry name" value="Sensor histidine kinase RcsC"/>
    <property type="match status" value="1"/>
</dbReference>
<evidence type="ECO:0000259" key="17">
    <source>
        <dbReference type="PROSITE" id="PS50110"/>
    </source>
</evidence>
<dbReference type="Gene3D" id="3.30.565.10">
    <property type="entry name" value="Histidine kinase-like ATPase, C-terminal domain"/>
    <property type="match status" value="1"/>
</dbReference>
<dbReference type="OrthoDB" id="60033at2759"/>
<dbReference type="PANTHER" id="PTHR43047">
    <property type="entry name" value="TWO-COMPONENT HISTIDINE PROTEIN KINASE"/>
    <property type="match status" value="1"/>
</dbReference>
<dbReference type="CDD" id="cd00082">
    <property type="entry name" value="HisKA"/>
    <property type="match status" value="1"/>
</dbReference>
<dbReference type="InterPro" id="IPR041664">
    <property type="entry name" value="AAA_16"/>
</dbReference>
<proteinExistence type="predicted"/>
<dbReference type="SUPFAM" id="SSF56112">
    <property type="entry name" value="Protein kinase-like (PK-like)"/>
    <property type="match status" value="1"/>
</dbReference>
<feature type="region of interest" description="Disordered" evidence="14">
    <location>
        <begin position="54"/>
        <end position="77"/>
    </location>
</feature>
<evidence type="ECO:0000256" key="5">
    <source>
        <dbReference type="ARBA" id="ARBA00022553"/>
    </source>
</evidence>
<keyword evidence="8" id="KW-0547">Nucleotide-binding</keyword>
<dbReference type="FunFam" id="3.40.50.2300:FF:000285">
    <property type="entry name" value="Putative sensor histidine kinase/response regulator"/>
    <property type="match status" value="1"/>
</dbReference>
<keyword evidence="19" id="KW-1185">Reference proteome</keyword>
<evidence type="ECO:0000256" key="7">
    <source>
        <dbReference type="ARBA" id="ARBA00022692"/>
    </source>
</evidence>
<dbReference type="InterPro" id="IPR003594">
    <property type="entry name" value="HATPase_dom"/>
</dbReference>
<dbReference type="SUPFAM" id="SSF55781">
    <property type="entry name" value="GAF domain-like"/>
    <property type="match status" value="1"/>
</dbReference>
<evidence type="ECO:0000259" key="16">
    <source>
        <dbReference type="PROSITE" id="PS50109"/>
    </source>
</evidence>
<dbReference type="InterPro" id="IPR011006">
    <property type="entry name" value="CheY-like_superfamily"/>
</dbReference>
<evidence type="ECO:0000256" key="9">
    <source>
        <dbReference type="ARBA" id="ARBA00022777"/>
    </source>
</evidence>
<dbReference type="PROSITE" id="PS50109">
    <property type="entry name" value="HIS_KIN"/>
    <property type="match status" value="1"/>
</dbReference>
<gene>
    <name evidence="18" type="ORF">K490DRAFT_60438</name>
</gene>
<feature type="compositionally biased region" description="Polar residues" evidence="14">
    <location>
        <begin position="57"/>
        <end position="76"/>
    </location>
</feature>
<dbReference type="EC" id="2.7.13.3" evidence="3"/>
<dbReference type="PROSITE" id="PS50011">
    <property type="entry name" value="PROTEIN_KINASE_DOM"/>
    <property type="match status" value="1"/>
</dbReference>
<dbReference type="GO" id="GO:0005886">
    <property type="term" value="C:plasma membrane"/>
    <property type="evidence" value="ECO:0007669"/>
    <property type="project" value="UniProtKB-SubCell"/>
</dbReference>
<keyword evidence="6" id="KW-0808">Transferase</keyword>
<dbReference type="InterPro" id="IPR005467">
    <property type="entry name" value="His_kinase_dom"/>
</dbReference>
<dbReference type="Gene3D" id="1.10.510.10">
    <property type="entry name" value="Transferase(Phosphotransferase) domain 1"/>
    <property type="match status" value="1"/>
</dbReference>
<feature type="region of interest" description="Disordered" evidence="14">
    <location>
        <begin position="2309"/>
        <end position="2334"/>
    </location>
</feature>
<dbReference type="SUPFAM" id="SSF52172">
    <property type="entry name" value="CheY-like"/>
    <property type="match status" value="1"/>
</dbReference>
<dbReference type="GO" id="GO:0000155">
    <property type="term" value="F:phosphorelay sensor kinase activity"/>
    <property type="evidence" value="ECO:0007669"/>
    <property type="project" value="InterPro"/>
</dbReference>
<dbReference type="GO" id="GO:0005524">
    <property type="term" value="F:ATP binding"/>
    <property type="evidence" value="ECO:0007669"/>
    <property type="project" value="UniProtKB-KW"/>
</dbReference>
<dbReference type="InterPro" id="IPR036890">
    <property type="entry name" value="HATPase_C_sf"/>
</dbReference>
<dbReference type="InterPro" id="IPR003018">
    <property type="entry name" value="GAF"/>
</dbReference>
<dbReference type="SMART" id="SM00448">
    <property type="entry name" value="REC"/>
    <property type="match status" value="1"/>
</dbReference>
<accession>A0A9P4HMV2</accession>
<dbReference type="InterPro" id="IPR027417">
    <property type="entry name" value="P-loop_NTPase"/>
</dbReference>
<feature type="domain" description="Protein kinase" evidence="15">
    <location>
        <begin position="69"/>
        <end position="374"/>
    </location>
</feature>
<dbReference type="FunFam" id="3.30.450.40:FF:000044">
    <property type="entry name" value="Putative sensor histidine kinase/response regulator"/>
    <property type="match status" value="1"/>
</dbReference>
<evidence type="ECO:0000256" key="8">
    <source>
        <dbReference type="ARBA" id="ARBA00022741"/>
    </source>
</evidence>
<keyword evidence="5 13" id="KW-0597">Phosphoprotein</keyword>
<keyword evidence="4" id="KW-1003">Cell membrane</keyword>
<dbReference type="InterPro" id="IPR011009">
    <property type="entry name" value="Kinase-like_dom_sf"/>
</dbReference>
<evidence type="ECO:0000256" key="10">
    <source>
        <dbReference type="ARBA" id="ARBA00022840"/>
    </source>
</evidence>
<feature type="compositionally biased region" description="Polar residues" evidence="14">
    <location>
        <begin position="498"/>
        <end position="540"/>
    </location>
</feature>
<dbReference type="EMBL" id="ML978777">
    <property type="protein sequence ID" value="KAF2083487.1"/>
    <property type="molecule type" value="Genomic_DNA"/>
</dbReference>
<dbReference type="InterPro" id="IPR036097">
    <property type="entry name" value="HisK_dim/P_sf"/>
</dbReference>
<dbReference type="InterPro" id="IPR029016">
    <property type="entry name" value="GAF-like_dom_sf"/>
</dbReference>
<dbReference type="SMART" id="SM00220">
    <property type="entry name" value="S_TKc"/>
    <property type="match status" value="1"/>
</dbReference>
<dbReference type="SMART" id="SM00388">
    <property type="entry name" value="HisKA"/>
    <property type="match status" value="1"/>
</dbReference>
<organism evidence="18 19">
    <name type="scientific">Saccharata proteae CBS 121410</name>
    <dbReference type="NCBI Taxonomy" id="1314787"/>
    <lineage>
        <taxon>Eukaryota</taxon>
        <taxon>Fungi</taxon>
        <taxon>Dikarya</taxon>
        <taxon>Ascomycota</taxon>
        <taxon>Pezizomycotina</taxon>
        <taxon>Dothideomycetes</taxon>
        <taxon>Dothideomycetes incertae sedis</taxon>
        <taxon>Botryosphaeriales</taxon>
        <taxon>Saccharataceae</taxon>
        <taxon>Saccharata</taxon>
    </lineage>
</organism>
<dbReference type="PRINTS" id="PR00344">
    <property type="entry name" value="BCTRLSENSOR"/>
</dbReference>
<evidence type="ECO:0000256" key="2">
    <source>
        <dbReference type="ARBA" id="ARBA00004651"/>
    </source>
</evidence>
<dbReference type="CDD" id="cd17546">
    <property type="entry name" value="REC_hyHK_CKI1_RcsC-like"/>
    <property type="match status" value="1"/>
</dbReference>
<dbReference type="Pfam" id="PF13191">
    <property type="entry name" value="AAA_16"/>
    <property type="match status" value="1"/>
</dbReference>
<dbReference type="Pfam" id="PF13185">
    <property type="entry name" value="GAF_2"/>
    <property type="match status" value="1"/>
</dbReference>
<dbReference type="Gene3D" id="3.30.450.40">
    <property type="match status" value="1"/>
</dbReference>
<dbReference type="SUPFAM" id="SSF47384">
    <property type="entry name" value="Homodimeric domain of signal transducing histidine kinase"/>
    <property type="match status" value="1"/>
</dbReference>
<feature type="domain" description="Histidine kinase" evidence="16">
    <location>
        <begin position="1842"/>
        <end position="2064"/>
    </location>
</feature>
<dbReference type="FunFam" id="1.10.287.130:FF:000003">
    <property type="entry name" value="Histidine kinase"/>
    <property type="match status" value="1"/>
</dbReference>
<evidence type="ECO:0000259" key="15">
    <source>
        <dbReference type="PROSITE" id="PS50011"/>
    </source>
</evidence>
<evidence type="ECO:0000256" key="4">
    <source>
        <dbReference type="ARBA" id="ARBA00022475"/>
    </source>
</evidence>
<keyword evidence="11" id="KW-1133">Transmembrane helix</keyword>
<dbReference type="Pfam" id="PF00512">
    <property type="entry name" value="HisKA"/>
    <property type="match status" value="1"/>
</dbReference>
<evidence type="ECO:0000313" key="18">
    <source>
        <dbReference type="EMBL" id="KAF2083487.1"/>
    </source>
</evidence>
<dbReference type="SMART" id="SM00065">
    <property type="entry name" value="GAF"/>
    <property type="match status" value="1"/>
</dbReference>
<evidence type="ECO:0000256" key="3">
    <source>
        <dbReference type="ARBA" id="ARBA00012438"/>
    </source>
</evidence>
<reference evidence="18" key="1">
    <citation type="journal article" date="2020" name="Stud. Mycol.">
        <title>101 Dothideomycetes genomes: a test case for predicting lifestyles and emergence of pathogens.</title>
        <authorList>
            <person name="Haridas S."/>
            <person name="Albert R."/>
            <person name="Binder M."/>
            <person name="Bloem J."/>
            <person name="Labutti K."/>
            <person name="Salamov A."/>
            <person name="Andreopoulos B."/>
            <person name="Baker S."/>
            <person name="Barry K."/>
            <person name="Bills G."/>
            <person name="Bluhm B."/>
            <person name="Cannon C."/>
            <person name="Castanera R."/>
            <person name="Culley D."/>
            <person name="Daum C."/>
            <person name="Ezra D."/>
            <person name="Gonzalez J."/>
            <person name="Henrissat B."/>
            <person name="Kuo A."/>
            <person name="Liang C."/>
            <person name="Lipzen A."/>
            <person name="Lutzoni F."/>
            <person name="Magnuson J."/>
            <person name="Mondo S."/>
            <person name="Nolan M."/>
            <person name="Ohm R."/>
            <person name="Pangilinan J."/>
            <person name="Park H.-J."/>
            <person name="Ramirez L."/>
            <person name="Alfaro M."/>
            <person name="Sun H."/>
            <person name="Tritt A."/>
            <person name="Yoshinaga Y."/>
            <person name="Zwiers L.-H."/>
            <person name="Turgeon B."/>
            <person name="Goodwin S."/>
            <person name="Spatafora J."/>
            <person name="Crous P."/>
            <person name="Grigoriev I."/>
        </authorList>
    </citation>
    <scope>NUCLEOTIDE SEQUENCE</scope>
    <source>
        <strain evidence="18">CBS 121410</strain>
    </source>
</reference>
<dbReference type="Pfam" id="PF02518">
    <property type="entry name" value="HATPase_c"/>
    <property type="match status" value="1"/>
</dbReference>
<feature type="compositionally biased region" description="Basic and acidic residues" evidence="14">
    <location>
        <begin position="2252"/>
        <end position="2262"/>
    </location>
</feature>
<dbReference type="InterPro" id="IPR000719">
    <property type="entry name" value="Prot_kinase_dom"/>
</dbReference>
<feature type="region of interest" description="Disordered" evidence="14">
    <location>
        <begin position="466"/>
        <end position="545"/>
    </location>
</feature>
<comment type="catalytic activity">
    <reaction evidence="1">
        <text>ATP + protein L-histidine = ADP + protein N-phospho-L-histidine.</text>
        <dbReference type="EC" id="2.7.13.3"/>
    </reaction>
</comment>
<comment type="subcellular location">
    <subcellularLocation>
        <location evidence="2">Cell membrane</location>
        <topology evidence="2">Multi-pass membrane protein</topology>
    </subcellularLocation>
</comment>
<dbReference type="GO" id="GO:0009927">
    <property type="term" value="F:histidine phosphotransfer kinase activity"/>
    <property type="evidence" value="ECO:0007669"/>
    <property type="project" value="TreeGrafter"/>
</dbReference>
<evidence type="ECO:0000256" key="14">
    <source>
        <dbReference type="SAM" id="MobiDB-lite"/>
    </source>
</evidence>
<dbReference type="InterPro" id="IPR004358">
    <property type="entry name" value="Sig_transdc_His_kin-like_C"/>
</dbReference>
<feature type="modified residue" description="4-aspartylphosphate" evidence="13">
    <location>
        <position position="2158"/>
    </location>
</feature>
<dbReference type="InterPro" id="IPR001789">
    <property type="entry name" value="Sig_transdc_resp-reg_receiver"/>
</dbReference>
<evidence type="ECO:0000256" key="13">
    <source>
        <dbReference type="PROSITE-ProRule" id="PRU00169"/>
    </source>
</evidence>
<name>A0A9P4HMV2_9PEZI</name>
<evidence type="ECO:0000256" key="6">
    <source>
        <dbReference type="ARBA" id="ARBA00022679"/>
    </source>
</evidence>
<dbReference type="Pfam" id="PF00069">
    <property type="entry name" value="Pkinase"/>
    <property type="match status" value="1"/>
</dbReference>
<keyword evidence="12" id="KW-0472">Membrane</keyword>
<dbReference type="SMART" id="SM00387">
    <property type="entry name" value="HATPase_c"/>
    <property type="match status" value="1"/>
</dbReference>
<dbReference type="Gene3D" id="3.40.50.2300">
    <property type="match status" value="1"/>
</dbReference>